<evidence type="ECO:0000256" key="10">
    <source>
        <dbReference type="ARBA" id="ARBA00038934"/>
    </source>
</evidence>
<dbReference type="Gene3D" id="3.90.550.10">
    <property type="entry name" value="Spore Coat Polysaccharide Biosynthesis Protein SpsA, Chain A"/>
    <property type="match status" value="1"/>
</dbReference>
<evidence type="ECO:0000313" key="14">
    <source>
        <dbReference type="Proteomes" id="UP000887578"/>
    </source>
</evidence>
<reference evidence="15" key="1">
    <citation type="submission" date="2022-11" db="UniProtKB">
        <authorList>
            <consortium name="WormBaseParasite"/>
        </authorList>
    </citation>
    <scope>IDENTIFICATION</scope>
</reference>
<evidence type="ECO:0000256" key="12">
    <source>
        <dbReference type="ARBA" id="ARBA00052293"/>
    </source>
</evidence>
<dbReference type="GO" id="GO:0008466">
    <property type="term" value="F:glycogenin glucosyltransferase activity"/>
    <property type="evidence" value="ECO:0007669"/>
    <property type="project" value="UniProtKB-EC"/>
</dbReference>
<name>A0A914PAQ2_9BILA</name>
<comment type="function">
    <text evidence="13">Self-glucosylating initiator of glycogen synthesis. It catalyzes the formation of a short alpha (1,4)-glucosyl chain covalently attached via a glucose 1-O-tyrosyl linkage to internal tyrosine residues and these chains act as primers for the elongation reaction catalyzed by glycogen synthase.</text>
</comment>
<dbReference type="Pfam" id="PF01501">
    <property type="entry name" value="Glyco_transf_8"/>
    <property type="match status" value="1"/>
</dbReference>
<dbReference type="InterPro" id="IPR050587">
    <property type="entry name" value="GNT1/Glycosyltrans_8"/>
</dbReference>
<proteinExistence type="inferred from homology"/>
<dbReference type="InterPro" id="IPR029044">
    <property type="entry name" value="Nucleotide-diphossugar_trans"/>
</dbReference>
<dbReference type="WBParaSite" id="PDA_v2.g15156.t1">
    <property type="protein sequence ID" value="PDA_v2.g15156.t1"/>
    <property type="gene ID" value="PDA_v2.g15156"/>
</dbReference>
<dbReference type="GO" id="GO:0005737">
    <property type="term" value="C:cytoplasm"/>
    <property type="evidence" value="ECO:0007669"/>
    <property type="project" value="UniProtKB-SubCell"/>
</dbReference>
<dbReference type="Proteomes" id="UP000887578">
    <property type="component" value="Unplaced"/>
</dbReference>
<keyword evidence="7" id="KW-0325">Glycoprotein</keyword>
<dbReference type="InterPro" id="IPR002495">
    <property type="entry name" value="Glyco_trans_8"/>
</dbReference>
<sequence>MSKFAWVTLATNDRYALGALVLAASLRRSNTKYSLHILYTDGVSASMKSQLFSIFNNSTKVDILDSNDSQNLALIGRPDLGITFTKLHYWRLTEYEKCVFLDADTLVIQNSDELFEHPEFAAAPDIGWPDLFNSGVFVFVPSKDTYQKLVEFGTQHGSFDGGDQGLLNQYFSRWRTMDESHRLPFIYNVTPGSIYSYKAAWQLFGSQVKIIHFLGSSKPWNFQDQQQGQHWEYWRQIFDEDVAGNLSKDLVNFGQRKVDYF</sequence>
<evidence type="ECO:0000256" key="1">
    <source>
        <dbReference type="ARBA" id="ARBA00001936"/>
    </source>
</evidence>
<keyword evidence="3" id="KW-0963">Cytoplasm</keyword>
<organism evidence="14 15">
    <name type="scientific">Panagrolaimus davidi</name>
    <dbReference type="NCBI Taxonomy" id="227884"/>
    <lineage>
        <taxon>Eukaryota</taxon>
        <taxon>Metazoa</taxon>
        <taxon>Ecdysozoa</taxon>
        <taxon>Nematoda</taxon>
        <taxon>Chromadorea</taxon>
        <taxon>Rhabditida</taxon>
        <taxon>Tylenchina</taxon>
        <taxon>Panagrolaimomorpha</taxon>
        <taxon>Panagrolaimoidea</taxon>
        <taxon>Panagrolaimidae</taxon>
        <taxon>Panagrolaimus</taxon>
    </lineage>
</organism>
<evidence type="ECO:0000256" key="4">
    <source>
        <dbReference type="ARBA" id="ARBA00022679"/>
    </source>
</evidence>
<evidence type="ECO:0000256" key="2">
    <source>
        <dbReference type="ARBA" id="ARBA00004496"/>
    </source>
</evidence>
<dbReference type="EC" id="2.4.1.186" evidence="10"/>
<dbReference type="GO" id="GO:0046872">
    <property type="term" value="F:metal ion binding"/>
    <property type="evidence" value="ECO:0007669"/>
    <property type="project" value="UniProtKB-KW"/>
</dbReference>
<evidence type="ECO:0000256" key="11">
    <source>
        <dbReference type="ARBA" id="ARBA00050886"/>
    </source>
</evidence>
<comment type="similarity">
    <text evidence="9">Belongs to the glycosyltransferase 8 family. Glycogenin subfamily.</text>
</comment>
<comment type="subcellular location">
    <subcellularLocation>
        <location evidence="2">Cytoplasm</location>
    </subcellularLocation>
</comment>
<evidence type="ECO:0000256" key="13">
    <source>
        <dbReference type="ARBA" id="ARBA00057883"/>
    </source>
</evidence>
<keyword evidence="5" id="KW-0479">Metal-binding</keyword>
<dbReference type="FunFam" id="3.90.550.10:FF:000092">
    <property type="entry name" value="Glycogenin 2"/>
    <property type="match status" value="1"/>
</dbReference>
<accession>A0A914PAQ2</accession>
<evidence type="ECO:0000256" key="3">
    <source>
        <dbReference type="ARBA" id="ARBA00022490"/>
    </source>
</evidence>
<comment type="cofactor">
    <cofactor evidence="1">
        <name>Mn(2+)</name>
        <dbReference type="ChEBI" id="CHEBI:29035"/>
    </cofactor>
</comment>
<comment type="catalytic activity">
    <reaction evidence="12">
        <text>L-tyrosyl-[glycogenin] + UDP-alpha-D-glucose = alpha-D-glucosyl-L-tyrosyl-[glycogenin] + UDP + H(+)</text>
        <dbReference type="Rhea" id="RHEA:23360"/>
        <dbReference type="Rhea" id="RHEA-COMP:14604"/>
        <dbReference type="Rhea" id="RHEA-COMP:14605"/>
        <dbReference type="ChEBI" id="CHEBI:15378"/>
        <dbReference type="ChEBI" id="CHEBI:46858"/>
        <dbReference type="ChEBI" id="CHEBI:58223"/>
        <dbReference type="ChEBI" id="CHEBI:58885"/>
        <dbReference type="ChEBI" id="CHEBI:140573"/>
        <dbReference type="EC" id="2.4.1.186"/>
    </reaction>
</comment>
<evidence type="ECO:0000256" key="7">
    <source>
        <dbReference type="ARBA" id="ARBA00023180"/>
    </source>
</evidence>
<keyword evidence="8" id="KW-0464">Manganese</keyword>
<dbReference type="GO" id="GO:0005978">
    <property type="term" value="P:glycogen biosynthetic process"/>
    <property type="evidence" value="ECO:0007669"/>
    <property type="project" value="UniProtKB-KW"/>
</dbReference>
<dbReference type="CDD" id="cd02537">
    <property type="entry name" value="GT8_Glycogenin"/>
    <property type="match status" value="1"/>
</dbReference>
<keyword evidence="14" id="KW-1185">Reference proteome</keyword>
<comment type="catalytic activity">
    <reaction evidence="11">
        <text>[1,4-alpha-D-glucosyl](n)-L-tyrosyl-[glycogenin] + UDP-alpha-D-glucose = [1,4-alpha-D-glucosyl](n+1)-L-tyrosyl-[glycogenin] + UDP + H(+)</text>
        <dbReference type="Rhea" id="RHEA:56560"/>
        <dbReference type="Rhea" id="RHEA-COMP:14606"/>
        <dbReference type="Rhea" id="RHEA-COMP:14607"/>
        <dbReference type="ChEBI" id="CHEBI:15378"/>
        <dbReference type="ChEBI" id="CHEBI:58223"/>
        <dbReference type="ChEBI" id="CHEBI:58885"/>
        <dbReference type="ChEBI" id="CHEBI:140574"/>
        <dbReference type="EC" id="2.4.1.186"/>
    </reaction>
</comment>
<dbReference type="PANTHER" id="PTHR11183">
    <property type="entry name" value="GLYCOGENIN SUBFAMILY MEMBER"/>
    <property type="match status" value="1"/>
</dbReference>
<evidence type="ECO:0000313" key="15">
    <source>
        <dbReference type="WBParaSite" id="PDA_v2.g15156.t1"/>
    </source>
</evidence>
<dbReference type="AlphaFoldDB" id="A0A914PAQ2"/>
<evidence type="ECO:0000256" key="6">
    <source>
        <dbReference type="ARBA" id="ARBA00023056"/>
    </source>
</evidence>
<keyword evidence="6" id="KW-0320">Glycogen biosynthesis</keyword>
<evidence type="ECO:0000256" key="5">
    <source>
        <dbReference type="ARBA" id="ARBA00022723"/>
    </source>
</evidence>
<keyword evidence="4" id="KW-0808">Transferase</keyword>
<evidence type="ECO:0000256" key="8">
    <source>
        <dbReference type="ARBA" id="ARBA00023211"/>
    </source>
</evidence>
<evidence type="ECO:0000256" key="9">
    <source>
        <dbReference type="ARBA" id="ARBA00038162"/>
    </source>
</evidence>
<protein>
    <recommendedName>
        <fullName evidence="10">glycogenin glucosyltransferase</fullName>
        <ecNumber evidence="10">2.4.1.186</ecNumber>
    </recommendedName>
</protein>
<dbReference type="SUPFAM" id="SSF53448">
    <property type="entry name" value="Nucleotide-diphospho-sugar transferases"/>
    <property type="match status" value="1"/>
</dbReference>